<evidence type="ECO:0000313" key="1">
    <source>
        <dbReference type="EMBL" id="KKM79045.1"/>
    </source>
</evidence>
<dbReference type="AlphaFoldDB" id="A0A0F9MQM9"/>
<gene>
    <name evidence="1" type="ORF">LCGC14_1353880</name>
</gene>
<proteinExistence type="predicted"/>
<organism evidence="1">
    <name type="scientific">marine sediment metagenome</name>
    <dbReference type="NCBI Taxonomy" id="412755"/>
    <lineage>
        <taxon>unclassified sequences</taxon>
        <taxon>metagenomes</taxon>
        <taxon>ecological metagenomes</taxon>
    </lineage>
</organism>
<protein>
    <submittedName>
        <fullName evidence="1">Uncharacterized protein</fullName>
    </submittedName>
</protein>
<sequence length="90" mass="9934">MDWLKETCSQLRYGECRTRRCLLRGGYSGTGGFDPQIATCEEKEVLAYIKALEAALRIGLQHALDNDDDIAKEMRAALDGDGDGTGENHE</sequence>
<comment type="caution">
    <text evidence="1">The sequence shown here is derived from an EMBL/GenBank/DDBJ whole genome shotgun (WGS) entry which is preliminary data.</text>
</comment>
<name>A0A0F9MQM9_9ZZZZ</name>
<reference evidence="1" key="1">
    <citation type="journal article" date="2015" name="Nature">
        <title>Complex archaea that bridge the gap between prokaryotes and eukaryotes.</title>
        <authorList>
            <person name="Spang A."/>
            <person name="Saw J.H."/>
            <person name="Jorgensen S.L."/>
            <person name="Zaremba-Niedzwiedzka K."/>
            <person name="Martijn J."/>
            <person name="Lind A.E."/>
            <person name="van Eijk R."/>
            <person name="Schleper C."/>
            <person name="Guy L."/>
            <person name="Ettema T.J."/>
        </authorList>
    </citation>
    <scope>NUCLEOTIDE SEQUENCE</scope>
</reference>
<accession>A0A0F9MQM9</accession>
<dbReference type="EMBL" id="LAZR01008393">
    <property type="protein sequence ID" value="KKM79045.1"/>
    <property type="molecule type" value="Genomic_DNA"/>
</dbReference>